<dbReference type="GO" id="GO:0051028">
    <property type="term" value="P:mRNA transport"/>
    <property type="evidence" value="ECO:0007669"/>
    <property type="project" value="UniProtKB-UniRule"/>
</dbReference>
<dbReference type="SUPFAM" id="SSF54427">
    <property type="entry name" value="NTF2-like"/>
    <property type="match status" value="1"/>
</dbReference>
<keyword evidence="1 2" id="KW-0963">Cytoplasm</keyword>
<proteinExistence type="predicted"/>
<dbReference type="InterPro" id="IPR002075">
    <property type="entry name" value="NTF2_dom"/>
</dbReference>
<organism evidence="4 5">
    <name type="scientific">Sphaeroforma arctica JP610</name>
    <dbReference type="NCBI Taxonomy" id="667725"/>
    <lineage>
        <taxon>Eukaryota</taxon>
        <taxon>Ichthyosporea</taxon>
        <taxon>Ichthyophonida</taxon>
        <taxon>Sphaeroforma</taxon>
    </lineage>
</organism>
<dbReference type="InterPro" id="IPR018222">
    <property type="entry name" value="Nuclear_transport_factor_2_euk"/>
</dbReference>
<dbReference type="Gene3D" id="3.10.450.50">
    <property type="match status" value="1"/>
</dbReference>
<feature type="domain" description="NTF2" evidence="3">
    <location>
        <begin position="7"/>
        <end position="118"/>
    </location>
</feature>
<dbReference type="eggNOG" id="KOG2104">
    <property type="taxonomic scope" value="Eukaryota"/>
</dbReference>
<keyword evidence="2" id="KW-0539">Nucleus</keyword>
<dbReference type="STRING" id="667725.A0A0L0GDE2"/>
<evidence type="ECO:0000256" key="1">
    <source>
        <dbReference type="ARBA" id="ARBA00022490"/>
    </source>
</evidence>
<dbReference type="AlphaFoldDB" id="A0A0L0GDE2"/>
<dbReference type="InterPro" id="IPR045875">
    <property type="entry name" value="NTF2"/>
</dbReference>
<accession>A0A0L0GDE2</accession>
<dbReference type="OrthoDB" id="6507044at2759"/>
<evidence type="ECO:0000313" key="4">
    <source>
        <dbReference type="EMBL" id="KNC86268.1"/>
    </source>
</evidence>
<comment type="subcellular location">
    <subcellularLocation>
        <location evidence="2">Cytoplasm</location>
    </subcellularLocation>
    <subcellularLocation>
        <location evidence="2">Nucleus</location>
    </subcellularLocation>
</comment>
<dbReference type="EMBL" id="KQ241660">
    <property type="protein sequence ID" value="KNC86268.1"/>
    <property type="molecule type" value="Genomic_DNA"/>
</dbReference>
<comment type="function">
    <text evidence="2">Has a role in nuclear-cytoplasmic transport of proteins and mRNAs.</text>
</comment>
<dbReference type="RefSeq" id="XP_014160170.1">
    <property type="nucleotide sequence ID" value="XM_014304695.1"/>
</dbReference>
<dbReference type="PANTHER" id="PTHR12612">
    <property type="entry name" value="NUCLEAR TRANSPORT FACTOR 2"/>
    <property type="match status" value="1"/>
</dbReference>
<keyword evidence="2" id="KW-0813">Transport</keyword>
<dbReference type="FunFam" id="3.10.450.50:FF:000005">
    <property type="entry name" value="Nuclear transport factor 2"/>
    <property type="match status" value="1"/>
</dbReference>
<dbReference type="Pfam" id="PF02136">
    <property type="entry name" value="NTF2"/>
    <property type="match status" value="1"/>
</dbReference>
<dbReference type="PROSITE" id="PS50177">
    <property type="entry name" value="NTF2_DOMAIN"/>
    <property type="match status" value="1"/>
</dbReference>
<keyword evidence="2" id="KW-0653">Protein transport</keyword>
<dbReference type="Proteomes" id="UP000054560">
    <property type="component" value="Unassembled WGS sequence"/>
</dbReference>
<evidence type="ECO:0000256" key="2">
    <source>
        <dbReference type="RuleBase" id="RU369002"/>
    </source>
</evidence>
<dbReference type="InterPro" id="IPR032710">
    <property type="entry name" value="NTF2-like_dom_sf"/>
</dbReference>
<dbReference type="CDD" id="cd00780">
    <property type="entry name" value="NTF2"/>
    <property type="match status" value="1"/>
</dbReference>
<reference evidence="4 5" key="1">
    <citation type="submission" date="2011-02" db="EMBL/GenBank/DDBJ databases">
        <title>The Genome Sequence of Sphaeroforma arctica JP610.</title>
        <authorList>
            <consortium name="The Broad Institute Genome Sequencing Platform"/>
            <person name="Russ C."/>
            <person name="Cuomo C."/>
            <person name="Young S.K."/>
            <person name="Zeng Q."/>
            <person name="Gargeya S."/>
            <person name="Alvarado L."/>
            <person name="Berlin A."/>
            <person name="Chapman S.B."/>
            <person name="Chen Z."/>
            <person name="Freedman E."/>
            <person name="Gellesch M."/>
            <person name="Goldberg J."/>
            <person name="Griggs A."/>
            <person name="Gujja S."/>
            <person name="Heilman E."/>
            <person name="Heiman D."/>
            <person name="Howarth C."/>
            <person name="Mehta T."/>
            <person name="Neiman D."/>
            <person name="Pearson M."/>
            <person name="Roberts A."/>
            <person name="Saif S."/>
            <person name="Shea T."/>
            <person name="Shenoy N."/>
            <person name="Sisk P."/>
            <person name="Stolte C."/>
            <person name="Sykes S."/>
            <person name="White J."/>
            <person name="Yandava C."/>
            <person name="Burger G."/>
            <person name="Gray M.W."/>
            <person name="Holland P.W.H."/>
            <person name="King N."/>
            <person name="Lang F.B.F."/>
            <person name="Roger A.J."/>
            <person name="Ruiz-Trillo I."/>
            <person name="Haas B."/>
            <person name="Nusbaum C."/>
            <person name="Birren B."/>
        </authorList>
    </citation>
    <scope>NUCLEOTIDE SEQUENCE [LARGE SCALE GENOMIC DNA]</scope>
    <source>
        <strain evidence="4 5">JP610</strain>
    </source>
</reference>
<evidence type="ECO:0000259" key="3">
    <source>
        <dbReference type="PROSITE" id="PS50177"/>
    </source>
</evidence>
<gene>
    <name evidence="4" type="ORF">SARC_01590</name>
</gene>
<sequence>MAQFKEVGEQFAAFYYQTFDSNRALLANLYQADSMMTWEGAACQGQQAILEKLSGLGFQTVQHNITKMDCQPGPENCVLVMVIGQLKADQDQPLPFSQVFQLKSLNGNYYIYNDIFSLGLHNN</sequence>
<dbReference type="GO" id="GO:0005737">
    <property type="term" value="C:cytoplasm"/>
    <property type="evidence" value="ECO:0007669"/>
    <property type="project" value="UniProtKB-SubCell"/>
</dbReference>
<evidence type="ECO:0000313" key="5">
    <source>
        <dbReference type="Proteomes" id="UP000054560"/>
    </source>
</evidence>
<dbReference type="GO" id="GO:0006606">
    <property type="term" value="P:protein import into nucleus"/>
    <property type="evidence" value="ECO:0007669"/>
    <property type="project" value="UniProtKB-ARBA"/>
</dbReference>
<protein>
    <recommendedName>
        <fullName evidence="2">Nuclear transport factor 2</fullName>
        <shortName evidence="2">NTF-2</shortName>
    </recommendedName>
</protein>
<dbReference type="GeneID" id="25902094"/>
<name>A0A0L0GDE2_9EUKA</name>
<dbReference type="GO" id="GO:0005635">
    <property type="term" value="C:nuclear envelope"/>
    <property type="evidence" value="ECO:0007669"/>
    <property type="project" value="UniProtKB-ARBA"/>
</dbReference>
<keyword evidence="5" id="KW-1185">Reference proteome</keyword>